<dbReference type="RefSeq" id="XP_043172123.1">
    <property type="nucleotide sequence ID" value="XM_043316188.1"/>
</dbReference>
<dbReference type="EMBL" id="CAJRGZ010000023">
    <property type="protein sequence ID" value="CAG5178147.1"/>
    <property type="molecule type" value="Genomic_DNA"/>
</dbReference>
<reference evidence="1" key="1">
    <citation type="submission" date="2021-05" db="EMBL/GenBank/DDBJ databases">
        <authorList>
            <person name="Stam R."/>
        </authorList>
    </citation>
    <scope>NUCLEOTIDE SEQUENCE</scope>
    <source>
        <strain evidence="1">CS162</strain>
    </source>
</reference>
<name>A0A8J2I546_9PLEO</name>
<dbReference type="AlphaFoldDB" id="A0A8J2I546"/>
<protein>
    <submittedName>
        <fullName evidence="1">Uncharacterized protein</fullName>
    </submittedName>
</protein>
<proteinExistence type="predicted"/>
<dbReference type="GeneID" id="67020679"/>
<gene>
    <name evidence="1" type="ORF">ALTATR162_LOCUS8556</name>
</gene>
<evidence type="ECO:0000313" key="1">
    <source>
        <dbReference type="EMBL" id="CAG5178147.1"/>
    </source>
</evidence>
<accession>A0A8J2I546</accession>
<dbReference type="Proteomes" id="UP000676310">
    <property type="component" value="Unassembled WGS sequence"/>
</dbReference>
<organism evidence="1 2">
    <name type="scientific">Alternaria atra</name>
    <dbReference type="NCBI Taxonomy" id="119953"/>
    <lineage>
        <taxon>Eukaryota</taxon>
        <taxon>Fungi</taxon>
        <taxon>Dikarya</taxon>
        <taxon>Ascomycota</taxon>
        <taxon>Pezizomycotina</taxon>
        <taxon>Dothideomycetes</taxon>
        <taxon>Pleosporomycetidae</taxon>
        <taxon>Pleosporales</taxon>
        <taxon>Pleosporineae</taxon>
        <taxon>Pleosporaceae</taxon>
        <taxon>Alternaria</taxon>
        <taxon>Alternaria sect. Ulocladioides</taxon>
    </lineage>
</organism>
<comment type="caution">
    <text evidence="1">The sequence shown here is derived from an EMBL/GenBank/DDBJ whole genome shotgun (WGS) entry which is preliminary data.</text>
</comment>
<evidence type="ECO:0000313" key="2">
    <source>
        <dbReference type="Proteomes" id="UP000676310"/>
    </source>
</evidence>
<dbReference type="OrthoDB" id="3664397at2759"/>
<sequence>MLFMKDKPIASTTREMIAVMLMMDESRQATKAEILHRASHMPYMQQALLQNGTGQEAHAKQLLEDIDAYFSKEKTQFEVMFPPEDYHELRAAPKARVQTSNKDVLSAWALKVGAEIAEEEKDREGEGRHNRDYGANVDDWCYDAEEEILDRLESGSGPVMCVHTLPPGMENVAFASFHRIQPADDTNTNIQRAGPPRDRLSALPAELKSKIARLVLVFPSKLSIAASTYNDRTWSDDLCKDDKKQMEHTTYRFAPYVKVPKFVIPPDAGSSSTEIFSYHWALEPSVVILALLAVNKLRYEIGKPIFYGENYFEVKDGGSYHFSGSNFWTRTYHFQPAHHFFELMSWSRARDGSVRYGVRPLVLMRKINIDMEFWEGENCHYSRQIPWHFDRTINTLVAIPHLNKLVINVFMSTLK</sequence>
<keyword evidence="2" id="KW-1185">Reference proteome</keyword>